<dbReference type="EMBL" id="BMCJ01000001">
    <property type="protein sequence ID" value="GGC80144.1"/>
    <property type="molecule type" value="Genomic_DNA"/>
</dbReference>
<sequence length="120" mass="13868">MTKLLLPVGLIFIMISGCFPEQKKIEVISANSNGYEVQLLTEEEDKDIDKAYMDAFLSFKNQHKQQPLEFFKSTASLYQVEEHINKLPAFLIRKEEKTVATITGERKSEEIVEQLMEIIK</sequence>
<gene>
    <name evidence="1" type="ORF">GCM10007216_08330</name>
</gene>
<comment type="caution">
    <text evidence="1">The sequence shown here is derived from an EMBL/GenBank/DDBJ whole genome shotgun (WGS) entry which is preliminary data.</text>
</comment>
<name>A0ABQ1NLT8_9BACI</name>
<accession>A0ABQ1NLT8</accession>
<evidence type="ECO:0000313" key="2">
    <source>
        <dbReference type="Proteomes" id="UP000619534"/>
    </source>
</evidence>
<dbReference type="Proteomes" id="UP000619534">
    <property type="component" value="Unassembled WGS sequence"/>
</dbReference>
<dbReference type="RefSeq" id="WP_062445629.1">
    <property type="nucleotide sequence ID" value="NZ_BMCJ01000001.1"/>
</dbReference>
<dbReference type="PROSITE" id="PS51257">
    <property type="entry name" value="PROKAR_LIPOPROTEIN"/>
    <property type="match status" value="1"/>
</dbReference>
<evidence type="ECO:0000313" key="1">
    <source>
        <dbReference type="EMBL" id="GGC80144.1"/>
    </source>
</evidence>
<keyword evidence="2" id="KW-1185">Reference proteome</keyword>
<organism evidence="1 2">
    <name type="scientific">Thalassobacillus devorans</name>
    <dbReference type="NCBI Taxonomy" id="279813"/>
    <lineage>
        <taxon>Bacteria</taxon>
        <taxon>Bacillati</taxon>
        <taxon>Bacillota</taxon>
        <taxon>Bacilli</taxon>
        <taxon>Bacillales</taxon>
        <taxon>Bacillaceae</taxon>
        <taxon>Thalassobacillus</taxon>
    </lineage>
</organism>
<evidence type="ECO:0008006" key="3">
    <source>
        <dbReference type="Google" id="ProtNLM"/>
    </source>
</evidence>
<protein>
    <recommendedName>
        <fullName evidence="3">Small peptidoglycan-associated lipoprotein</fullName>
    </recommendedName>
</protein>
<reference evidence="2" key="1">
    <citation type="journal article" date="2019" name="Int. J. Syst. Evol. Microbiol.">
        <title>The Global Catalogue of Microorganisms (GCM) 10K type strain sequencing project: providing services to taxonomists for standard genome sequencing and annotation.</title>
        <authorList>
            <consortium name="The Broad Institute Genomics Platform"/>
            <consortium name="The Broad Institute Genome Sequencing Center for Infectious Disease"/>
            <person name="Wu L."/>
            <person name="Ma J."/>
        </authorList>
    </citation>
    <scope>NUCLEOTIDE SEQUENCE [LARGE SCALE GENOMIC DNA]</scope>
    <source>
        <strain evidence="2">CCM 7282</strain>
    </source>
</reference>
<proteinExistence type="predicted"/>